<reference evidence="2 3" key="1">
    <citation type="journal article" date="2013" name="Science">
        <title>Genomic diversity and evolution of the head crest in the rock pigeon.</title>
        <authorList>
            <person name="Shapiro M.D."/>
            <person name="Kronenberg Z."/>
            <person name="Li C."/>
            <person name="Domyan E.T."/>
            <person name="Pan H."/>
            <person name="Campbell M."/>
            <person name="Tan H."/>
            <person name="Huff C.D."/>
            <person name="Hu H."/>
            <person name="Vickrey A.I."/>
            <person name="Nielsen S.C."/>
            <person name="Stringham S.A."/>
            <person name="Hu H."/>
            <person name="Willerslev E."/>
            <person name="Gilbert M.T."/>
            <person name="Yandell M."/>
            <person name="Zhang G."/>
            <person name="Wang J."/>
        </authorList>
    </citation>
    <scope>NUCLEOTIDE SEQUENCE [LARGE SCALE GENOMIC DNA]</scope>
    <source>
        <tissue evidence="2">Blood</tissue>
    </source>
</reference>
<dbReference type="Proteomes" id="UP000053872">
    <property type="component" value="Unassembled WGS sequence"/>
</dbReference>
<comment type="caution">
    <text evidence="2">The sequence shown here is derived from an EMBL/GenBank/DDBJ whole genome shotgun (WGS) entry which is preliminary data.</text>
</comment>
<dbReference type="InParanoid" id="A0A2I0MEH9"/>
<dbReference type="AlphaFoldDB" id="A0A2I0MEH9"/>
<proteinExistence type="predicted"/>
<evidence type="ECO:0000313" key="2">
    <source>
        <dbReference type="EMBL" id="PKK28091.1"/>
    </source>
</evidence>
<feature type="compositionally biased region" description="Polar residues" evidence="1">
    <location>
        <begin position="47"/>
        <end position="59"/>
    </location>
</feature>
<dbReference type="EMBL" id="AKCR02000017">
    <property type="protein sequence ID" value="PKK28091.1"/>
    <property type="molecule type" value="Genomic_DNA"/>
</dbReference>
<feature type="region of interest" description="Disordered" evidence="1">
    <location>
        <begin position="38"/>
        <end position="134"/>
    </location>
</feature>
<protein>
    <submittedName>
        <fullName evidence="2">Uncharacterized protein</fullName>
    </submittedName>
</protein>
<accession>A0A2I0MEH9</accession>
<feature type="compositionally biased region" description="Low complexity" evidence="1">
    <location>
        <begin position="69"/>
        <end position="108"/>
    </location>
</feature>
<organism evidence="2 3">
    <name type="scientific">Columba livia</name>
    <name type="common">Rock dove</name>
    <dbReference type="NCBI Taxonomy" id="8932"/>
    <lineage>
        <taxon>Eukaryota</taxon>
        <taxon>Metazoa</taxon>
        <taxon>Chordata</taxon>
        <taxon>Craniata</taxon>
        <taxon>Vertebrata</taxon>
        <taxon>Euteleostomi</taxon>
        <taxon>Archelosauria</taxon>
        <taxon>Archosauria</taxon>
        <taxon>Dinosauria</taxon>
        <taxon>Saurischia</taxon>
        <taxon>Theropoda</taxon>
        <taxon>Coelurosauria</taxon>
        <taxon>Aves</taxon>
        <taxon>Neognathae</taxon>
        <taxon>Neoaves</taxon>
        <taxon>Columbimorphae</taxon>
        <taxon>Columbiformes</taxon>
        <taxon>Columbidae</taxon>
        <taxon>Columba</taxon>
    </lineage>
</organism>
<name>A0A2I0MEH9_COLLI</name>
<evidence type="ECO:0000313" key="3">
    <source>
        <dbReference type="Proteomes" id="UP000053872"/>
    </source>
</evidence>
<keyword evidence="3" id="KW-1185">Reference proteome</keyword>
<sequence>PGAAAPPLWCWTARGSTRAGRARPTRGAGWWWQGGCLPTRGPRPGCSNPSCRSASSAGTTRRLWPSTPPTSSRDPTAASSARCCGATPAPSAVPAATMPTPSSTVPSPKCRRPDSSNTPGPPWGRRAVKRQGRP</sequence>
<evidence type="ECO:0000256" key="1">
    <source>
        <dbReference type="SAM" id="MobiDB-lite"/>
    </source>
</evidence>
<feature type="non-terminal residue" evidence="2">
    <location>
        <position position="1"/>
    </location>
</feature>
<feature type="non-terminal residue" evidence="2">
    <location>
        <position position="134"/>
    </location>
</feature>
<gene>
    <name evidence="2" type="ORF">A306_00006537</name>
</gene>